<evidence type="ECO:0008006" key="3">
    <source>
        <dbReference type="Google" id="ProtNLM"/>
    </source>
</evidence>
<proteinExistence type="predicted"/>
<dbReference type="EMBL" id="JASPKY010000046">
    <property type="protein sequence ID" value="KAK9745716.1"/>
    <property type="molecule type" value="Genomic_DNA"/>
</dbReference>
<organism evidence="1 2">
    <name type="scientific">Popillia japonica</name>
    <name type="common">Japanese beetle</name>
    <dbReference type="NCBI Taxonomy" id="7064"/>
    <lineage>
        <taxon>Eukaryota</taxon>
        <taxon>Metazoa</taxon>
        <taxon>Ecdysozoa</taxon>
        <taxon>Arthropoda</taxon>
        <taxon>Hexapoda</taxon>
        <taxon>Insecta</taxon>
        <taxon>Pterygota</taxon>
        <taxon>Neoptera</taxon>
        <taxon>Endopterygota</taxon>
        <taxon>Coleoptera</taxon>
        <taxon>Polyphaga</taxon>
        <taxon>Scarabaeiformia</taxon>
        <taxon>Scarabaeidae</taxon>
        <taxon>Rutelinae</taxon>
        <taxon>Popillia</taxon>
    </lineage>
</organism>
<gene>
    <name evidence="1" type="ORF">QE152_g6726</name>
</gene>
<sequence>MAYEVAEKLGIQHRFFLGTKSAGYDWLNGFIRRNKNLSLRKSELLSLARAHVMNRKDIEEYFSTLLKVLSNNLLDKPGRIYNMDESGLQVNNKPGKVVATKGSKDVYTVTSSEKGENVTVVSCCNPEGSFLPPVLILKGTYNKLEFS</sequence>
<dbReference type="Proteomes" id="UP001458880">
    <property type="component" value="Unassembled WGS sequence"/>
</dbReference>
<evidence type="ECO:0000313" key="1">
    <source>
        <dbReference type="EMBL" id="KAK9745716.1"/>
    </source>
</evidence>
<accession>A0AAW1MHJ3</accession>
<protein>
    <recommendedName>
        <fullName evidence="3">Transposase</fullName>
    </recommendedName>
</protein>
<keyword evidence="2" id="KW-1185">Reference proteome</keyword>
<reference evidence="1 2" key="1">
    <citation type="journal article" date="2024" name="BMC Genomics">
        <title>De novo assembly and annotation of Popillia japonica's genome with initial clues to its potential as an invasive pest.</title>
        <authorList>
            <person name="Cucini C."/>
            <person name="Boschi S."/>
            <person name="Funari R."/>
            <person name="Cardaioli E."/>
            <person name="Iannotti N."/>
            <person name="Marturano G."/>
            <person name="Paoli F."/>
            <person name="Bruttini M."/>
            <person name="Carapelli A."/>
            <person name="Frati F."/>
            <person name="Nardi F."/>
        </authorList>
    </citation>
    <scope>NUCLEOTIDE SEQUENCE [LARGE SCALE GENOMIC DNA]</scope>
    <source>
        <strain evidence="1">DMR45628</strain>
    </source>
</reference>
<comment type="caution">
    <text evidence="1">The sequence shown here is derived from an EMBL/GenBank/DDBJ whole genome shotgun (WGS) entry which is preliminary data.</text>
</comment>
<dbReference type="AlphaFoldDB" id="A0AAW1MHJ3"/>
<evidence type="ECO:0000313" key="2">
    <source>
        <dbReference type="Proteomes" id="UP001458880"/>
    </source>
</evidence>
<name>A0AAW1MHJ3_POPJA</name>